<accession>A0A7H0IKC1</accession>
<name>A0A7H0IKC1_9ACTN</name>
<feature type="region of interest" description="Disordered" evidence="1">
    <location>
        <begin position="1"/>
        <end position="54"/>
    </location>
</feature>
<dbReference type="AlphaFoldDB" id="A0A7H0IKC1"/>
<sequence length="54" mass="6218">MAKHKKQQRAQQSPAERGRQDAEQSAMEARSKSAAQATPMDMARKHRERRFGHN</sequence>
<proteinExistence type="predicted"/>
<evidence type="ECO:0000256" key="1">
    <source>
        <dbReference type="SAM" id="MobiDB-lite"/>
    </source>
</evidence>
<dbReference type="Proteomes" id="UP000516052">
    <property type="component" value="Chromosome"/>
</dbReference>
<evidence type="ECO:0000313" key="3">
    <source>
        <dbReference type="Proteomes" id="UP000516052"/>
    </source>
</evidence>
<dbReference type="KEGG" id="sroi:IAG44_29885"/>
<organism evidence="2 3">
    <name type="scientific">Streptomyces roseirectus</name>
    <dbReference type="NCBI Taxonomy" id="2768066"/>
    <lineage>
        <taxon>Bacteria</taxon>
        <taxon>Bacillati</taxon>
        <taxon>Actinomycetota</taxon>
        <taxon>Actinomycetes</taxon>
        <taxon>Kitasatosporales</taxon>
        <taxon>Streptomycetaceae</taxon>
        <taxon>Streptomyces</taxon>
    </lineage>
</organism>
<dbReference type="EMBL" id="CP060828">
    <property type="protein sequence ID" value="QNP73237.1"/>
    <property type="molecule type" value="Genomic_DNA"/>
</dbReference>
<evidence type="ECO:0000313" key="2">
    <source>
        <dbReference type="EMBL" id="QNP73237.1"/>
    </source>
</evidence>
<reference evidence="2 3" key="1">
    <citation type="submission" date="2020-08" db="EMBL/GenBank/DDBJ databases">
        <title>A novel species.</title>
        <authorList>
            <person name="Gao J."/>
        </authorList>
    </citation>
    <scope>NUCLEOTIDE SEQUENCE [LARGE SCALE GENOMIC DNA]</scope>
    <source>
        <strain evidence="2 3">CRXT-G-22</strain>
    </source>
</reference>
<evidence type="ECO:0008006" key="4">
    <source>
        <dbReference type="Google" id="ProtNLM"/>
    </source>
</evidence>
<keyword evidence="3" id="KW-1185">Reference proteome</keyword>
<feature type="compositionally biased region" description="Basic residues" evidence="1">
    <location>
        <begin position="44"/>
        <end position="54"/>
    </location>
</feature>
<dbReference type="RefSeq" id="WP_187750179.1">
    <property type="nucleotide sequence ID" value="NZ_CP060828.1"/>
</dbReference>
<gene>
    <name evidence="2" type="ORF">IAG44_29885</name>
</gene>
<protein>
    <recommendedName>
        <fullName evidence="4">Small hydrophilic protein</fullName>
    </recommendedName>
</protein>